<dbReference type="GO" id="GO:0003700">
    <property type="term" value="F:DNA-binding transcription factor activity"/>
    <property type="evidence" value="ECO:0007669"/>
    <property type="project" value="TreeGrafter"/>
</dbReference>
<dbReference type="PROSITE" id="PS51077">
    <property type="entry name" value="HTH_ICLR"/>
    <property type="match status" value="1"/>
</dbReference>
<reference evidence="9 10" key="1">
    <citation type="submission" date="2016-12" db="EMBL/GenBank/DDBJ databases">
        <title>The draft genome sequence of Actinophytocola xinjiangensis.</title>
        <authorList>
            <person name="Wang W."/>
            <person name="Yuan L."/>
        </authorList>
    </citation>
    <scope>NUCLEOTIDE SEQUENCE [LARGE SCALE GENOMIC DNA]</scope>
    <source>
        <strain evidence="9 10">CGMCC 4.4663</strain>
    </source>
</reference>
<accession>A0A7Z0WPE4</accession>
<evidence type="ECO:0000256" key="6">
    <source>
        <dbReference type="ARBA" id="ARBA00070406"/>
    </source>
</evidence>
<dbReference type="AlphaFoldDB" id="A0A7Z0WPE4"/>
<keyword evidence="2" id="KW-0805">Transcription regulation</keyword>
<dbReference type="GO" id="GO:0045892">
    <property type="term" value="P:negative regulation of DNA-templated transcription"/>
    <property type="evidence" value="ECO:0007669"/>
    <property type="project" value="TreeGrafter"/>
</dbReference>
<evidence type="ECO:0000259" key="7">
    <source>
        <dbReference type="PROSITE" id="PS51077"/>
    </source>
</evidence>
<evidence type="ECO:0000313" key="9">
    <source>
        <dbReference type="EMBL" id="OLF11011.1"/>
    </source>
</evidence>
<feature type="domain" description="IclR-ED" evidence="8">
    <location>
        <begin position="78"/>
        <end position="253"/>
    </location>
</feature>
<dbReference type="Gene3D" id="1.10.10.10">
    <property type="entry name" value="Winged helix-like DNA-binding domain superfamily/Winged helix DNA-binding domain"/>
    <property type="match status" value="1"/>
</dbReference>
<sequence>MGAVTMRDNREPVDRIRSVSRALRVLEEVGASRAPLTVKAIARRCELNLSTAYHLVRTLTYEGYLARDTDGRYVLGSSVARLYQDLLASFARRPGVHAVLRQLSATTRRTAYLGRFVSGRIVVTDVVEGPESPYLEDLEAGLEVAAHATVIGKVLLASLPRARRAAYLSAQGMRRFTARTLIDTEALEVELAGAAGGPILEHGQFRDGVSCVGALVNRPDDPWAVVSSTRADEVPPEVVWHTQRAAQDLAVAI</sequence>
<evidence type="ECO:0000313" key="10">
    <source>
        <dbReference type="Proteomes" id="UP000185696"/>
    </source>
</evidence>
<dbReference type="SMART" id="SM00346">
    <property type="entry name" value="HTH_ICLR"/>
    <property type="match status" value="1"/>
</dbReference>
<keyword evidence="10" id="KW-1185">Reference proteome</keyword>
<dbReference type="Proteomes" id="UP000185696">
    <property type="component" value="Unassembled WGS sequence"/>
</dbReference>
<name>A0A7Z0WPE4_9PSEU</name>
<dbReference type="SUPFAM" id="SSF46785">
    <property type="entry name" value="Winged helix' DNA-binding domain"/>
    <property type="match status" value="1"/>
</dbReference>
<dbReference type="InterPro" id="IPR014757">
    <property type="entry name" value="Tscrpt_reg_IclR_C"/>
</dbReference>
<protein>
    <recommendedName>
        <fullName evidence="6">Glycerol operon regulatory protein</fullName>
    </recommendedName>
</protein>
<dbReference type="PANTHER" id="PTHR30136:SF24">
    <property type="entry name" value="HTH-TYPE TRANSCRIPTIONAL REPRESSOR ALLR"/>
    <property type="match status" value="1"/>
</dbReference>
<dbReference type="Gene3D" id="3.30.450.40">
    <property type="match status" value="1"/>
</dbReference>
<dbReference type="GO" id="GO:0006071">
    <property type="term" value="P:glycerol metabolic process"/>
    <property type="evidence" value="ECO:0007669"/>
    <property type="project" value="UniProtKB-KW"/>
</dbReference>
<evidence type="ECO:0000256" key="3">
    <source>
        <dbReference type="ARBA" id="ARBA00023125"/>
    </source>
</evidence>
<evidence type="ECO:0000256" key="4">
    <source>
        <dbReference type="ARBA" id="ARBA00023163"/>
    </source>
</evidence>
<keyword evidence="3" id="KW-0238">DNA-binding</keyword>
<proteinExistence type="predicted"/>
<dbReference type="SUPFAM" id="SSF55781">
    <property type="entry name" value="GAF domain-like"/>
    <property type="match status" value="1"/>
</dbReference>
<keyword evidence="1" id="KW-0319">Glycerol metabolism</keyword>
<dbReference type="InterPro" id="IPR005471">
    <property type="entry name" value="Tscrpt_reg_IclR_N"/>
</dbReference>
<dbReference type="Pfam" id="PF09339">
    <property type="entry name" value="HTH_IclR"/>
    <property type="match status" value="1"/>
</dbReference>
<dbReference type="InterPro" id="IPR029016">
    <property type="entry name" value="GAF-like_dom_sf"/>
</dbReference>
<evidence type="ECO:0000256" key="1">
    <source>
        <dbReference type="ARBA" id="ARBA00022798"/>
    </source>
</evidence>
<evidence type="ECO:0000256" key="5">
    <source>
        <dbReference type="ARBA" id="ARBA00058938"/>
    </source>
</evidence>
<feature type="domain" description="HTH iclR-type" evidence="7">
    <location>
        <begin position="16"/>
        <end position="77"/>
    </location>
</feature>
<dbReference type="GO" id="GO:0003677">
    <property type="term" value="F:DNA binding"/>
    <property type="evidence" value="ECO:0007669"/>
    <property type="project" value="UniProtKB-KW"/>
</dbReference>
<evidence type="ECO:0000259" key="8">
    <source>
        <dbReference type="PROSITE" id="PS51078"/>
    </source>
</evidence>
<comment type="function">
    <text evidence="5">May be an activator protein for the gylABX operon.</text>
</comment>
<dbReference type="InterPro" id="IPR036390">
    <property type="entry name" value="WH_DNA-bd_sf"/>
</dbReference>
<organism evidence="9 10">
    <name type="scientific">Actinophytocola xinjiangensis</name>
    <dbReference type="NCBI Taxonomy" id="485602"/>
    <lineage>
        <taxon>Bacteria</taxon>
        <taxon>Bacillati</taxon>
        <taxon>Actinomycetota</taxon>
        <taxon>Actinomycetes</taxon>
        <taxon>Pseudonocardiales</taxon>
        <taxon>Pseudonocardiaceae</taxon>
    </lineage>
</organism>
<dbReference type="InterPro" id="IPR050707">
    <property type="entry name" value="HTH_MetabolicPath_Reg"/>
</dbReference>
<keyword evidence="4" id="KW-0804">Transcription</keyword>
<gene>
    <name evidence="9" type="ORF">BLA60_13405</name>
</gene>
<dbReference type="EMBL" id="MSIF01000005">
    <property type="protein sequence ID" value="OLF11011.1"/>
    <property type="molecule type" value="Genomic_DNA"/>
</dbReference>
<evidence type="ECO:0000256" key="2">
    <source>
        <dbReference type="ARBA" id="ARBA00023015"/>
    </source>
</evidence>
<dbReference type="Pfam" id="PF01614">
    <property type="entry name" value="IclR_C"/>
    <property type="match status" value="1"/>
</dbReference>
<dbReference type="PROSITE" id="PS51078">
    <property type="entry name" value="ICLR_ED"/>
    <property type="match status" value="1"/>
</dbReference>
<dbReference type="PANTHER" id="PTHR30136">
    <property type="entry name" value="HELIX-TURN-HELIX TRANSCRIPTIONAL REGULATOR, ICLR FAMILY"/>
    <property type="match status" value="1"/>
</dbReference>
<dbReference type="InterPro" id="IPR036388">
    <property type="entry name" value="WH-like_DNA-bd_sf"/>
</dbReference>
<comment type="caution">
    <text evidence="9">The sequence shown here is derived from an EMBL/GenBank/DDBJ whole genome shotgun (WGS) entry which is preliminary data.</text>
</comment>
<dbReference type="FunFam" id="1.10.10.10:FF:000056">
    <property type="entry name" value="IclR family transcriptional regulator"/>
    <property type="match status" value="1"/>
</dbReference>